<dbReference type="AlphaFoldDB" id="A0A6A6VJV9"/>
<dbReference type="Proteomes" id="UP000799440">
    <property type="component" value="Unassembled WGS sequence"/>
</dbReference>
<sequence length="160" mass="18358">MLMFVVLRGREQWLLGIVEGEIRYALCEFQGLGSKISGPVPRLSYFGQIEDIFYSYVPVRFFICQPAKNRMSDGAGSIGFFDAVRLSGVLSLGNHDCFGRHYRTDSHSFARDNVYPRFDTATFVLVIVPVQVENRWRWDKVWTGLVYPPAVLIQCTHSRE</sequence>
<evidence type="ECO:0000313" key="1">
    <source>
        <dbReference type="EMBL" id="KAF2750089.1"/>
    </source>
</evidence>
<protein>
    <submittedName>
        <fullName evidence="1">Uncharacterized protein</fullName>
    </submittedName>
</protein>
<proteinExistence type="predicted"/>
<organism evidence="1 2">
    <name type="scientific">Sporormia fimetaria CBS 119925</name>
    <dbReference type="NCBI Taxonomy" id="1340428"/>
    <lineage>
        <taxon>Eukaryota</taxon>
        <taxon>Fungi</taxon>
        <taxon>Dikarya</taxon>
        <taxon>Ascomycota</taxon>
        <taxon>Pezizomycotina</taxon>
        <taxon>Dothideomycetes</taxon>
        <taxon>Pleosporomycetidae</taxon>
        <taxon>Pleosporales</taxon>
        <taxon>Sporormiaceae</taxon>
        <taxon>Sporormia</taxon>
    </lineage>
</organism>
<keyword evidence="2" id="KW-1185">Reference proteome</keyword>
<dbReference type="EMBL" id="MU006564">
    <property type="protein sequence ID" value="KAF2750089.1"/>
    <property type="molecule type" value="Genomic_DNA"/>
</dbReference>
<accession>A0A6A6VJV9</accession>
<gene>
    <name evidence="1" type="ORF">M011DRAFT_229932</name>
</gene>
<evidence type="ECO:0000313" key="2">
    <source>
        <dbReference type="Proteomes" id="UP000799440"/>
    </source>
</evidence>
<reference evidence="1" key="1">
    <citation type="journal article" date="2020" name="Stud. Mycol.">
        <title>101 Dothideomycetes genomes: a test case for predicting lifestyles and emergence of pathogens.</title>
        <authorList>
            <person name="Haridas S."/>
            <person name="Albert R."/>
            <person name="Binder M."/>
            <person name="Bloem J."/>
            <person name="Labutti K."/>
            <person name="Salamov A."/>
            <person name="Andreopoulos B."/>
            <person name="Baker S."/>
            <person name="Barry K."/>
            <person name="Bills G."/>
            <person name="Bluhm B."/>
            <person name="Cannon C."/>
            <person name="Castanera R."/>
            <person name="Culley D."/>
            <person name="Daum C."/>
            <person name="Ezra D."/>
            <person name="Gonzalez J."/>
            <person name="Henrissat B."/>
            <person name="Kuo A."/>
            <person name="Liang C."/>
            <person name="Lipzen A."/>
            <person name="Lutzoni F."/>
            <person name="Magnuson J."/>
            <person name="Mondo S."/>
            <person name="Nolan M."/>
            <person name="Ohm R."/>
            <person name="Pangilinan J."/>
            <person name="Park H.-J."/>
            <person name="Ramirez L."/>
            <person name="Alfaro M."/>
            <person name="Sun H."/>
            <person name="Tritt A."/>
            <person name="Yoshinaga Y."/>
            <person name="Zwiers L.-H."/>
            <person name="Turgeon B."/>
            <person name="Goodwin S."/>
            <person name="Spatafora J."/>
            <person name="Crous P."/>
            <person name="Grigoriev I."/>
        </authorList>
    </citation>
    <scope>NUCLEOTIDE SEQUENCE</scope>
    <source>
        <strain evidence="1">CBS 119925</strain>
    </source>
</reference>
<name>A0A6A6VJV9_9PLEO</name>